<dbReference type="SUPFAM" id="SSF53335">
    <property type="entry name" value="S-adenosyl-L-methionine-dependent methyltransferases"/>
    <property type="match status" value="1"/>
</dbReference>
<name>A0ABM9ADD0_9GAMM</name>
<evidence type="ECO:0000313" key="1">
    <source>
        <dbReference type="EMBL" id="CAH0990955.1"/>
    </source>
</evidence>
<gene>
    <name evidence="1" type="ORF">SIN8267_01056</name>
</gene>
<dbReference type="Gene3D" id="3.40.50.150">
    <property type="entry name" value="Vaccinia Virus protein VP39"/>
    <property type="match status" value="1"/>
</dbReference>
<sequence length="311" mass="35221">MTNLEKIFAYLVRSKTQLNSISKAEFSTKSKESLYFLKKLKELFDDYESESSKKNNKTHESSSELTEILSESTFFERSLKKPLGYPGDYLMVKMIFDNEISEKSNFATLLNKFFLSSDTAEGHRNRIKIIQNIIFNTISGAKSDIRILSIGCGPAIEIFTALELLTPNKTVTIDLVDSNQETIDYLDTVISSLDAKNAIINTHRKSANNIIRGNFSNNGYDLCYCAGLLDYLDDRTSQLLLKSLEGKAKKGGKVIATNVSKANPIYYLMRNIADWDLIQRNKNHLQNLTSKHSTVYSDSTQTNSFIEIHNE</sequence>
<evidence type="ECO:0000313" key="2">
    <source>
        <dbReference type="Proteomes" id="UP000838100"/>
    </source>
</evidence>
<accession>A0ABM9ADD0</accession>
<keyword evidence="2" id="KW-1185">Reference proteome</keyword>
<reference evidence="1" key="1">
    <citation type="submission" date="2021-12" db="EMBL/GenBank/DDBJ databases">
        <authorList>
            <person name="Rodrigo-Torres L."/>
            <person name="Arahal R. D."/>
            <person name="Lucena T."/>
        </authorList>
    </citation>
    <scope>NUCLEOTIDE SEQUENCE</scope>
    <source>
        <strain evidence="1">CECT 8267</strain>
    </source>
</reference>
<proteinExistence type="predicted"/>
<dbReference type="Proteomes" id="UP000838100">
    <property type="component" value="Unassembled WGS sequence"/>
</dbReference>
<comment type="caution">
    <text evidence="1">The sequence shown here is derived from an EMBL/GenBank/DDBJ whole genome shotgun (WGS) entry which is preliminary data.</text>
</comment>
<protein>
    <recommendedName>
        <fullName evidence="3">Methyltransferase domain-containing protein</fullName>
    </recommendedName>
</protein>
<organism evidence="1 2">
    <name type="scientific">Sinobacterium norvegicum</name>
    <dbReference type="NCBI Taxonomy" id="1641715"/>
    <lineage>
        <taxon>Bacteria</taxon>
        <taxon>Pseudomonadati</taxon>
        <taxon>Pseudomonadota</taxon>
        <taxon>Gammaproteobacteria</taxon>
        <taxon>Cellvibrionales</taxon>
        <taxon>Spongiibacteraceae</taxon>
        <taxon>Sinobacterium</taxon>
    </lineage>
</organism>
<dbReference type="RefSeq" id="WP_237443620.1">
    <property type="nucleotide sequence ID" value="NZ_CAKLPX010000001.1"/>
</dbReference>
<dbReference type="EMBL" id="CAKLPX010000001">
    <property type="protein sequence ID" value="CAH0990955.1"/>
    <property type="molecule type" value="Genomic_DNA"/>
</dbReference>
<dbReference type="InterPro" id="IPR029063">
    <property type="entry name" value="SAM-dependent_MTases_sf"/>
</dbReference>
<evidence type="ECO:0008006" key="3">
    <source>
        <dbReference type="Google" id="ProtNLM"/>
    </source>
</evidence>